<comment type="function">
    <text evidence="6">A translational regulator that binds mRNA to regulate translation initiation and/or mRNA stability. Usually binds in the 5'-UTR at or near the Shine-Dalgarno sequence preventing ribosome-binding, thus repressing translation. Its main target seems to be the major flagellin gene, while its function is anatagonized by FliW.</text>
</comment>
<protein>
    <recommendedName>
        <fullName evidence="6">Translational regulator CsrA</fullName>
    </recommendedName>
</protein>
<dbReference type="GO" id="GO:0005829">
    <property type="term" value="C:cytosol"/>
    <property type="evidence" value="ECO:0007669"/>
    <property type="project" value="TreeGrafter"/>
</dbReference>
<dbReference type="SUPFAM" id="SSF117130">
    <property type="entry name" value="CsrA-like"/>
    <property type="match status" value="1"/>
</dbReference>
<gene>
    <name evidence="6" type="primary">csrA</name>
    <name evidence="7" type="ORF">CLRAG_13480</name>
</gene>
<dbReference type="GO" id="GO:1902208">
    <property type="term" value="P:regulation of bacterial-type flagellum assembly"/>
    <property type="evidence" value="ECO:0007669"/>
    <property type="project" value="UniProtKB-UniRule"/>
</dbReference>
<keyword evidence="1 6" id="KW-0963">Cytoplasm</keyword>
<evidence type="ECO:0000256" key="4">
    <source>
        <dbReference type="ARBA" id="ARBA00022845"/>
    </source>
</evidence>
<comment type="similarity">
    <text evidence="6">Belongs to the CsrA/RsmA family.</text>
</comment>
<dbReference type="PANTHER" id="PTHR34984">
    <property type="entry name" value="CARBON STORAGE REGULATOR"/>
    <property type="match status" value="1"/>
</dbReference>
<keyword evidence="8" id="KW-1185">Reference proteome</keyword>
<dbReference type="AlphaFoldDB" id="A0A1A6AYA4"/>
<evidence type="ECO:0000256" key="1">
    <source>
        <dbReference type="ARBA" id="ARBA00022490"/>
    </source>
</evidence>
<keyword evidence="3 6" id="KW-1005">Bacterial flagellum biogenesis</keyword>
<comment type="subcellular location">
    <subcellularLocation>
        <location evidence="6">Cytoplasm</location>
    </subcellularLocation>
</comment>
<name>A0A1A6AYA4_9CLOT</name>
<evidence type="ECO:0000256" key="5">
    <source>
        <dbReference type="ARBA" id="ARBA00022884"/>
    </source>
</evidence>
<evidence type="ECO:0000256" key="2">
    <source>
        <dbReference type="ARBA" id="ARBA00022491"/>
    </source>
</evidence>
<keyword evidence="4 6" id="KW-0810">Translation regulation</keyword>
<evidence type="ECO:0000313" key="8">
    <source>
        <dbReference type="Proteomes" id="UP000093954"/>
    </source>
</evidence>
<evidence type="ECO:0000256" key="6">
    <source>
        <dbReference type="HAMAP-Rule" id="MF_00167"/>
    </source>
</evidence>
<dbReference type="GO" id="GO:0006109">
    <property type="term" value="P:regulation of carbohydrate metabolic process"/>
    <property type="evidence" value="ECO:0007669"/>
    <property type="project" value="InterPro"/>
</dbReference>
<dbReference type="EMBL" id="LROS01000011">
    <property type="protein sequence ID" value="OBR95010.1"/>
    <property type="molecule type" value="Genomic_DNA"/>
</dbReference>
<reference evidence="7 8" key="1">
    <citation type="journal article" date="2012" name="Front. Microbiol.">
        <title>Draft Genome Sequence of the Virulent Strain 01-B526 of the Fish Pathogen Aeromonas salmonicida.</title>
        <authorList>
            <person name="Charette S.J."/>
            <person name="Brochu F."/>
            <person name="Boyle B."/>
            <person name="Filion G."/>
            <person name="Tanaka K.H."/>
            <person name="Derome N."/>
        </authorList>
    </citation>
    <scope>NUCLEOTIDE SEQUENCE [LARGE SCALE GENOMIC DNA]</scope>
    <source>
        <strain evidence="7 8">P11</strain>
    </source>
</reference>
<organism evidence="7 8">
    <name type="scientific">Clostridium ragsdalei P11</name>
    <dbReference type="NCBI Taxonomy" id="1353534"/>
    <lineage>
        <taxon>Bacteria</taxon>
        <taxon>Bacillati</taxon>
        <taxon>Bacillota</taxon>
        <taxon>Clostridia</taxon>
        <taxon>Eubacteriales</taxon>
        <taxon>Clostridiaceae</taxon>
        <taxon>Clostridium</taxon>
    </lineage>
</organism>
<keyword evidence="2 6" id="KW-0678">Repressor</keyword>
<dbReference type="HAMAP" id="MF_00167">
    <property type="entry name" value="CsrA"/>
    <property type="match status" value="1"/>
</dbReference>
<comment type="caution">
    <text evidence="7">The sequence shown here is derived from an EMBL/GenBank/DDBJ whole genome shotgun (WGS) entry which is preliminary data.</text>
</comment>
<dbReference type="Pfam" id="PF02599">
    <property type="entry name" value="CsrA"/>
    <property type="match status" value="1"/>
</dbReference>
<evidence type="ECO:0000313" key="7">
    <source>
        <dbReference type="EMBL" id="OBR95010.1"/>
    </source>
</evidence>
<evidence type="ECO:0000256" key="3">
    <source>
        <dbReference type="ARBA" id="ARBA00022795"/>
    </source>
</evidence>
<dbReference type="GO" id="GO:0045947">
    <property type="term" value="P:negative regulation of translational initiation"/>
    <property type="evidence" value="ECO:0007669"/>
    <property type="project" value="UniProtKB-UniRule"/>
</dbReference>
<dbReference type="PANTHER" id="PTHR34984:SF1">
    <property type="entry name" value="CARBON STORAGE REGULATOR"/>
    <property type="match status" value="1"/>
</dbReference>
<sequence>MLVLGRKPGEYVVIGENIKVKVVKSDKGDLRLAIDAPKDVEITRGEVWEQQSK</sequence>
<dbReference type="PATRIC" id="fig|1353534.3.peg.1369"/>
<dbReference type="Gene3D" id="2.60.40.4380">
    <property type="entry name" value="Translational regulator CsrA"/>
    <property type="match status" value="1"/>
</dbReference>
<dbReference type="InterPro" id="IPR036107">
    <property type="entry name" value="CsrA_sf"/>
</dbReference>
<dbReference type="Proteomes" id="UP000093954">
    <property type="component" value="Unassembled WGS sequence"/>
</dbReference>
<dbReference type="GO" id="GO:0044781">
    <property type="term" value="P:bacterial-type flagellum organization"/>
    <property type="evidence" value="ECO:0007669"/>
    <property type="project" value="UniProtKB-KW"/>
</dbReference>
<proteinExistence type="inferred from homology"/>
<dbReference type="RefSeq" id="WP_065077665.1">
    <property type="nucleotide sequence ID" value="NZ_LROS01000011.1"/>
</dbReference>
<dbReference type="InterPro" id="IPR003751">
    <property type="entry name" value="CsrA"/>
</dbReference>
<comment type="subunit">
    <text evidence="6">Homodimer; the beta-strands of each monomer intercalate to form a hydrophobic core, while the alpha-helices form wings that extend away from the core.</text>
</comment>
<accession>A0A1A6AYA4</accession>
<dbReference type="GO" id="GO:0006402">
    <property type="term" value="P:mRNA catabolic process"/>
    <property type="evidence" value="ECO:0007669"/>
    <property type="project" value="InterPro"/>
</dbReference>
<dbReference type="GO" id="GO:0048027">
    <property type="term" value="F:mRNA 5'-UTR binding"/>
    <property type="evidence" value="ECO:0007669"/>
    <property type="project" value="UniProtKB-UniRule"/>
</dbReference>
<keyword evidence="5 6" id="KW-0694">RNA-binding</keyword>